<dbReference type="PRINTS" id="PR00075">
    <property type="entry name" value="FACDDSATRASE"/>
</dbReference>
<evidence type="ECO:0000313" key="16">
    <source>
        <dbReference type="Proteomes" id="UP000219327"/>
    </source>
</evidence>
<dbReference type="GO" id="GO:0016020">
    <property type="term" value="C:membrane"/>
    <property type="evidence" value="ECO:0007669"/>
    <property type="project" value="UniProtKB-SubCell"/>
</dbReference>
<keyword evidence="8" id="KW-0408">Iron</keyword>
<evidence type="ECO:0000256" key="3">
    <source>
        <dbReference type="ARBA" id="ARBA00022516"/>
    </source>
</evidence>
<comment type="subcellular location">
    <subcellularLocation>
        <location evidence="1">Membrane</location>
        <topology evidence="1">Multi-pass membrane protein</topology>
    </subcellularLocation>
</comment>
<dbReference type="InterPro" id="IPR015876">
    <property type="entry name" value="Acyl-CoA_DS"/>
</dbReference>
<evidence type="ECO:0000256" key="9">
    <source>
        <dbReference type="ARBA" id="ARBA00023098"/>
    </source>
</evidence>
<reference evidence="15 16" key="1">
    <citation type="submission" date="2017-08" db="EMBL/GenBank/DDBJ databases">
        <title>Fine stratification of microbial communities through a metagenomic profile of the photic zone.</title>
        <authorList>
            <person name="Haro-Moreno J.M."/>
            <person name="Lopez-Perez M."/>
            <person name="De La Torre J."/>
            <person name="Picazo A."/>
            <person name="Camacho A."/>
            <person name="Rodriguez-Valera F."/>
        </authorList>
    </citation>
    <scope>NUCLEOTIDE SEQUENCE [LARGE SCALE GENOMIC DNA]</scope>
    <source>
        <strain evidence="15">MED-G24</strain>
    </source>
</reference>
<accession>A0A2A5WPS1</accession>
<proteinExistence type="inferred from homology"/>
<evidence type="ECO:0000256" key="1">
    <source>
        <dbReference type="ARBA" id="ARBA00004141"/>
    </source>
</evidence>
<evidence type="ECO:0000256" key="13">
    <source>
        <dbReference type="SAM" id="Phobius"/>
    </source>
</evidence>
<feature type="transmembrane region" description="Helical" evidence="13">
    <location>
        <begin position="12"/>
        <end position="32"/>
    </location>
</feature>
<dbReference type="AlphaFoldDB" id="A0A2A5WPS1"/>
<evidence type="ECO:0000313" key="15">
    <source>
        <dbReference type="EMBL" id="PDH38479.1"/>
    </source>
</evidence>
<evidence type="ECO:0000256" key="6">
    <source>
        <dbReference type="ARBA" id="ARBA00022989"/>
    </source>
</evidence>
<evidence type="ECO:0000256" key="12">
    <source>
        <dbReference type="SAM" id="Coils"/>
    </source>
</evidence>
<evidence type="ECO:0000259" key="14">
    <source>
        <dbReference type="Pfam" id="PF00487"/>
    </source>
</evidence>
<keyword evidence="6 13" id="KW-1133">Transmembrane helix</keyword>
<evidence type="ECO:0000256" key="11">
    <source>
        <dbReference type="ARBA" id="ARBA00023160"/>
    </source>
</evidence>
<feature type="coiled-coil region" evidence="12">
    <location>
        <begin position="345"/>
        <end position="372"/>
    </location>
</feature>
<keyword evidence="12" id="KW-0175">Coiled coil</keyword>
<keyword evidence="10 13" id="KW-0472">Membrane</keyword>
<keyword evidence="9" id="KW-0443">Lipid metabolism</keyword>
<protein>
    <submittedName>
        <fullName evidence="15">Acyl-CoA desaturase</fullName>
    </submittedName>
</protein>
<evidence type="ECO:0000256" key="10">
    <source>
        <dbReference type="ARBA" id="ARBA00023136"/>
    </source>
</evidence>
<evidence type="ECO:0000256" key="8">
    <source>
        <dbReference type="ARBA" id="ARBA00023004"/>
    </source>
</evidence>
<dbReference type="Pfam" id="PF00487">
    <property type="entry name" value="FA_desaturase"/>
    <property type="match status" value="1"/>
</dbReference>
<organism evidence="15 16">
    <name type="scientific">OM182 bacterium MED-G24</name>
    <dbReference type="NCBI Taxonomy" id="1986255"/>
    <lineage>
        <taxon>Bacteria</taxon>
        <taxon>Pseudomonadati</taxon>
        <taxon>Pseudomonadota</taxon>
        <taxon>Gammaproteobacteria</taxon>
        <taxon>OMG group</taxon>
        <taxon>OM182 clade</taxon>
    </lineage>
</organism>
<evidence type="ECO:0000256" key="2">
    <source>
        <dbReference type="ARBA" id="ARBA00008749"/>
    </source>
</evidence>
<evidence type="ECO:0000256" key="7">
    <source>
        <dbReference type="ARBA" id="ARBA00023002"/>
    </source>
</evidence>
<name>A0A2A5WPS1_9GAMM</name>
<feature type="domain" description="Fatty acid desaturase" evidence="14">
    <location>
        <begin position="39"/>
        <end position="260"/>
    </location>
</feature>
<gene>
    <name evidence="15" type="ORF">CNE99_06920</name>
</gene>
<dbReference type="InterPro" id="IPR005804">
    <property type="entry name" value="FA_desaturase_dom"/>
</dbReference>
<keyword evidence="11" id="KW-0275">Fatty acid biosynthesis</keyword>
<keyword evidence="7" id="KW-0560">Oxidoreductase</keyword>
<dbReference type="EMBL" id="NTKD01000036">
    <property type="protein sequence ID" value="PDH38479.1"/>
    <property type="molecule type" value="Genomic_DNA"/>
</dbReference>
<keyword evidence="5" id="KW-0276">Fatty acid metabolism</keyword>
<dbReference type="CDD" id="cd03505">
    <property type="entry name" value="Delta9-FADS-like"/>
    <property type="match status" value="1"/>
</dbReference>
<evidence type="ECO:0000256" key="5">
    <source>
        <dbReference type="ARBA" id="ARBA00022832"/>
    </source>
</evidence>
<dbReference type="PANTHER" id="PTHR11351">
    <property type="entry name" value="ACYL-COA DESATURASE"/>
    <property type="match status" value="1"/>
</dbReference>
<dbReference type="PANTHER" id="PTHR11351:SF31">
    <property type="entry name" value="DESATURASE 1, ISOFORM A-RELATED"/>
    <property type="match status" value="1"/>
</dbReference>
<comment type="similarity">
    <text evidence="2">Belongs to the fatty acid desaturase type 2 family.</text>
</comment>
<dbReference type="GO" id="GO:0006633">
    <property type="term" value="P:fatty acid biosynthetic process"/>
    <property type="evidence" value="ECO:0007669"/>
    <property type="project" value="UniProtKB-KW"/>
</dbReference>
<evidence type="ECO:0000256" key="4">
    <source>
        <dbReference type="ARBA" id="ARBA00022692"/>
    </source>
</evidence>
<dbReference type="GO" id="GO:0016717">
    <property type="term" value="F:oxidoreductase activity, acting on paired donors, with oxidation of a pair of donors resulting in the reduction of molecular oxygen to two molecules of water"/>
    <property type="evidence" value="ECO:0007669"/>
    <property type="project" value="InterPro"/>
</dbReference>
<feature type="transmembrane region" description="Helical" evidence="13">
    <location>
        <begin position="38"/>
        <end position="61"/>
    </location>
</feature>
<sequence length="374" mass="43457">MQQSLSFRWEVAVVLIGPIIVSLTVIPLYILISGISPWVWLMFFVFMMWNGLSITAGYHCLWSHKSYQVHPIIRSIFALGGALAIQNSILQWCSNHRQHHRDTDDIDADPYSIRGGFFYAHVGWMLRDYPSSRTDYANVRDLREDPIAAWQHRWYWPLVLTMNLGLIAALGWLAGDILGALLIAGVLRLALCHHCTFFINSLAHYWGQQPYSDANSSRDNPIIALLTYGEGYHNFHHTFQWDYRNGHCWYHFDPTKWLIRGLSVIGLAGSLKQVSPVQVESATAAMQLKRATDRIRHGQLMNTAERINLLKAENDSLMTTLDEWSAIRSEWLSARADNLHQRWERTQFRNQLREIENQLREQRRQWRILTAQFA</sequence>
<comment type="caution">
    <text evidence="15">The sequence shown here is derived from an EMBL/GenBank/DDBJ whole genome shotgun (WGS) entry which is preliminary data.</text>
</comment>
<keyword evidence="4 13" id="KW-0812">Transmembrane</keyword>
<keyword evidence="3" id="KW-0444">Lipid biosynthesis</keyword>
<dbReference type="Proteomes" id="UP000219327">
    <property type="component" value="Unassembled WGS sequence"/>
</dbReference>